<evidence type="ECO:0000313" key="5">
    <source>
        <dbReference type="Proteomes" id="UP001199916"/>
    </source>
</evidence>
<dbReference type="Gene3D" id="3.40.630.30">
    <property type="match status" value="1"/>
</dbReference>
<proteinExistence type="predicted"/>
<dbReference type="InterPro" id="IPR000182">
    <property type="entry name" value="GNAT_dom"/>
</dbReference>
<dbReference type="SUPFAM" id="SSF55729">
    <property type="entry name" value="Acyl-CoA N-acyltransferases (Nat)"/>
    <property type="match status" value="1"/>
</dbReference>
<evidence type="ECO:0000256" key="1">
    <source>
        <dbReference type="ARBA" id="ARBA00022679"/>
    </source>
</evidence>
<dbReference type="CDD" id="cd04301">
    <property type="entry name" value="NAT_SF"/>
    <property type="match status" value="1"/>
</dbReference>
<gene>
    <name evidence="4" type="ORF">LQV63_14125</name>
</gene>
<keyword evidence="1" id="KW-0808">Transferase</keyword>
<protein>
    <submittedName>
        <fullName evidence="4">GNAT family N-acetyltransferase</fullName>
    </submittedName>
</protein>
<organism evidence="4 5">
    <name type="scientific">Paenibacillus profundus</name>
    <dbReference type="NCBI Taxonomy" id="1173085"/>
    <lineage>
        <taxon>Bacteria</taxon>
        <taxon>Bacillati</taxon>
        <taxon>Bacillota</taxon>
        <taxon>Bacilli</taxon>
        <taxon>Bacillales</taxon>
        <taxon>Paenibacillaceae</taxon>
        <taxon>Paenibacillus</taxon>
    </lineage>
</organism>
<keyword evidence="2" id="KW-0012">Acyltransferase</keyword>
<keyword evidence="5" id="KW-1185">Reference proteome</keyword>
<dbReference type="InterPro" id="IPR016181">
    <property type="entry name" value="Acyl_CoA_acyltransferase"/>
</dbReference>
<dbReference type="Proteomes" id="UP001199916">
    <property type="component" value="Unassembled WGS sequence"/>
</dbReference>
<evidence type="ECO:0000259" key="3">
    <source>
        <dbReference type="PROSITE" id="PS51186"/>
    </source>
</evidence>
<reference evidence="4 5" key="1">
    <citation type="submission" date="2021-11" db="EMBL/GenBank/DDBJ databases">
        <title>Draft genome sequence of Paenibacillus profundus YoMME, a new Gram-positive bacteria with exoelectrogenic properties.</title>
        <authorList>
            <person name="Hubenova Y."/>
            <person name="Hubenova E."/>
            <person name="Manasiev Y."/>
            <person name="Peykov S."/>
            <person name="Mitov M."/>
        </authorList>
    </citation>
    <scope>NUCLEOTIDE SEQUENCE [LARGE SCALE GENOMIC DNA]</scope>
    <source>
        <strain evidence="4 5">YoMME</strain>
    </source>
</reference>
<sequence length="171" mass="19017">MNIRSAEVKDAANIARVHVESWRTTYQGLVSDEYLSGLSIESRHNLWAHAIEQLTPDKCLLVVEDSDGLVVGFAMGGPSRSEEYTDRAELYALYLLQQVQGQGLGRQLVQAIASCMHGDGFNSMLVWVLKGNDALHFYRRTGAEVIGDTEIEIGGERHTEIALQWNDLKAI</sequence>
<evidence type="ECO:0000313" key="4">
    <source>
        <dbReference type="EMBL" id="MCE5170449.1"/>
    </source>
</evidence>
<dbReference type="PANTHER" id="PTHR43877">
    <property type="entry name" value="AMINOALKYLPHOSPHONATE N-ACETYLTRANSFERASE-RELATED-RELATED"/>
    <property type="match status" value="1"/>
</dbReference>
<accession>A0ABS8YHP1</accession>
<dbReference type="Pfam" id="PF00583">
    <property type="entry name" value="Acetyltransf_1"/>
    <property type="match status" value="1"/>
</dbReference>
<evidence type="ECO:0000256" key="2">
    <source>
        <dbReference type="ARBA" id="ARBA00023315"/>
    </source>
</evidence>
<feature type="domain" description="N-acetyltransferase" evidence="3">
    <location>
        <begin position="1"/>
        <end position="166"/>
    </location>
</feature>
<dbReference type="PROSITE" id="PS51186">
    <property type="entry name" value="GNAT"/>
    <property type="match status" value="1"/>
</dbReference>
<dbReference type="EMBL" id="JAJNBZ010000010">
    <property type="protein sequence ID" value="MCE5170449.1"/>
    <property type="molecule type" value="Genomic_DNA"/>
</dbReference>
<comment type="caution">
    <text evidence="4">The sequence shown here is derived from an EMBL/GenBank/DDBJ whole genome shotgun (WGS) entry which is preliminary data.</text>
</comment>
<dbReference type="RefSeq" id="WP_233697188.1">
    <property type="nucleotide sequence ID" value="NZ_JAJNBZ010000010.1"/>
</dbReference>
<name>A0ABS8YHP1_9BACL</name>
<dbReference type="InterPro" id="IPR050832">
    <property type="entry name" value="Bact_Acetyltransf"/>
</dbReference>